<keyword evidence="3" id="KW-0808">Transferase</keyword>
<proteinExistence type="predicted"/>
<dbReference type="EMBL" id="JBFAKC010000021">
    <property type="protein sequence ID" value="MEV0712436.1"/>
    <property type="molecule type" value="Genomic_DNA"/>
</dbReference>
<protein>
    <submittedName>
        <fullName evidence="3">Lytic murein transglycosylase</fullName>
        <ecNumber evidence="3">2.4.-.-</ecNumber>
    </submittedName>
</protein>
<dbReference type="GO" id="GO:0016757">
    <property type="term" value="F:glycosyltransferase activity"/>
    <property type="evidence" value="ECO:0007669"/>
    <property type="project" value="UniProtKB-KW"/>
</dbReference>
<keyword evidence="3" id="KW-0328">Glycosyltransferase</keyword>
<feature type="region of interest" description="Disordered" evidence="1">
    <location>
        <begin position="333"/>
        <end position="387"/>
    </location>
</feature>
<dbReference type="InterPro" id="IPR023346">
    <property type="entry name" value="Lysozyme-like_dom_sf"/>
</dbReference>
<dbReference type="CDD" id="cd13399">
    <property type="entry name" value="Slt35-like"/>
    <property type="match status" value="1"/>
</dbReference>
<sequence>MRLSAPITASTLIAVGVVVSGSVPATVISAPRDIAGAAATTAAAPEASADSAVGLLPVMPDSPRTLHAIAPADDRASTAAAVSLHEIALPENTGALGIPEIVLAAYRNAELAMASSKPGCGLTWNLLAGIGRIESGHAFGGRTDAAGTTTQPILGPALDGTLPANEVIAAPGGGYVRALGPMQFLPGTWDHYAADGNGDRIRDPHNVFDAALGAGQYLCSGDLDLRDPAQELRAVLRYNNSRAYATDVLSWSAAYRTGGAPSRVTIAPDLVTPGTMSPAPGPDVLATRAVRADRPLPLEPMTETSAPVRATPPLVTMPGVTVECGILCAPVRPDPVDPPAVRAPEQPPFRLEEQQPQEQEQPAPPATHQPSITLPFGVVVPLPMPQT</sequence>
<reference evidence="3 4" key="1">
    <citation type="submission" date="2024-06" db="EMBL/GenBank/DDBJ databases">
        <title>The Natural Products Discovery Center: Release of the First 8490 Sequenced Strains for Exploring Actinobacteria Biosynthetic Diversity.</title>
        <authorList>
            <person name="Kalkreuter E."/>
            <person name="Kautsar S.A."/>
            <person name="Yang D."/>
            <person name="Bader C.D."/>
            <person name="Teijaro C.N."/>
            <person name="Fluegel L."/>
            <person name="Davis C.M."/>
            <person name="Simpson J.R."/>
            <person name="Lauterbach L."/>
            <person name="Steele A.D."/>
            <person name="Gui C."/>
            <person name="Meng S."/>
            <person name="Li G."/>
            <person name="Viehrig K."/>
            <person name="Ye F."/>
            <person name="Su P."/>
            <person name="Kiefer A.F."/>
            <person name="Nichols A."/>
            <person name="Cepeda A.J."/>
            <person name="Yan W."/>
            <person name="Fan B."/>
            <person name="Jiang Y."/>
            <person name="Adhikari A."/>
            <person name="Zheng C.-J."/>
            <person name="Schuster L."/>
            <person name="Cowan T.M."/>
            <person name="Smanski M.J."/>
            <person name="Chevrette M.G."/>
            <person name="De Carvalho L.P.S."/>
            <person name="Shen B."/>
        </authorList>
    </citation>
    <scope>NUCLEOTIDE SEQUENCE [LARGE SCALE GENOMIC DNA]</scope>
    <source>
        <strain evidence="3 4">NPDC050403</strain>
    </source>
</reference>
<dbReference type="InterPro" id="IPR031304">
    <property type="entry name" value="SLT_2"/>
</dbReference>
<accession>A0ABV3G426</accession>
<dbReference type="PANTHER" id="PTHR30163">
    <property type="entry name" value="MEMBRANE-BOUND LYTIC MUREIN TRANSGLYCOSYLASE B"/>
    <property type="match status" value="1"/>
</dbReference>
<gene>
    <name evidence="3" type="ORF">AB0I48_33260</name>
</gene>
<organism evidence="3 4">
    <name type="scientific">Nocardia aurea</name>
    <dbReference type="NCBI Taxonomy" id="2144174"/>
    <lineage>
        <taxon>Bacteria</taxon>
        <taxon>Bacillati</taxon>
        <taxon>Actinomycetota</taxon>
        <taxon>Actinomycetes</taxon>
        <taxon>Mycobacteriales</taxon>
        <taxon>Nocardiaceae</taxon>
        <taxon>Nocardia</taxon>
    </lineage>
</organism>
<dbReference type="RefSeq" id="WP_357789487.1">
    <property type="nucleotide sequence ID" value="NZ_JBFAKC010000021.1"/>
</dbReference>
<dbReference type="Gene3D" id="1.10.530.10">
    <property type="match status" value="1"/>
</dbReference>
<name>A0ABV3G426_9NOCA</name>
<dbReference type="Proteomes" id="UP001551695">
    <property type="component" value="Unassembled WGS sequence"/>
</dbReference>
<comment type="caution">
    <text evidence="3">The sequence shown here is derived from an EMBL/GenBank/DDBJ whole genome shotgun (WGS) entry which is preliminary data.</text>
</comment>
<dbReference type="EC" id="2.4.-.-" evidence="3"/>
<evidence type="ECO:0000259" key="2">
    <source>
        <dbReference type="Pfam" id="PF13406"/>
    </source>
</evidence>
<dbReference type="Pfam" id="PF13406">
    <property type="entry name" value="SLT_2"/>
    <property type="match status" value="1"/>
</dbReference>
<evidence type="ECO:0000313" key="3">
    <source>
        <dbReference type="EMBL" id="MEV0712436.1"/>
    </source>
</evidence>
<evidence type="ECO:0000256" key="1">
    <source>
        <dbReference type="SAM" id="MobiDB-lite"/>
    </source>
</evidence>
<evidence type="ECO:0000313" key="4">
    <source>
        <dbReference type="Proteomes" id="UP001551695"/>
    </source>
</evidence>
<keyword evidence="4" id="KW-1185">Reference proteome</keyword>
<dbReference type="SUPFAM" id="SSF53955">
    <property type="entry name" value="Lysozyme-like"/>
    <property type="match status" value="1"/>
</dbReference>
<dbReference type="PANTHER" id="PTHR30163:SF8">
    <property type="entry name" value="LYTIC MUREIN TRANSGLYCOSYLASE"/>
    <property type="match status" value="1"/>
</dbReference>
<feature type="domain" description="Transglycosylase SLT" evidence="2">
    <location>
        <begin position="173"/>
        <end position="219"/>
    </location>
</feature>
<dbReference type="InterPro" id="IPR043426">
    <property type="entry name" value="MltB-like"/>
</dbReference>